<dbReference type="InterPro" id="IPR027268">
    <property type="entry name" value="Peptidase_M4/M1_CTD_sf"/>
</dbReference>
<dbReference type="FunFam" id="1.10.390.10:FF:000003">
    <property type="entry name" value="Leukotriene A(4) hydrolase"/>
    <property type="match status" value="1"/>
</dbReference>
<feature type="binding site" evidence="10">
    <location>
        <begin position="557"/>
        <end position="559"/>
    </location>
    <ligand>
        <name>a peptide</name>
        <dbReference type="ChEBI" id="CHEBI:60466"/>
    </ligand>
</feature>
<dbReference type="STRING" id="946362.F2UIG6"/>
<dbReference type="CDD" id="cd09599">
    <property type="entry name" value="M1_LTA4H"/>
    <property type="match status" value="1"/>
</dbReference>
<evidence type="ECO:0000256" key="4">
    <source>
        <dbReference type="ARBA" id="ARBA00022670"/>
    </source>
</evidence>
<dbReference type="PRINTS" id="PR00756">
    <property type="entry name" value="ALADIPTASE"/>
</dbReference>
<dbReference type="Pfam" id="PF09127">
    <property type="entry name" value="Leuk-A4-hydro_C"/>
    <property type="match status" value="1"/>
</dbReference>
<evidence type="ECO:0000256" key="11">
    <source>
        <dbReference type="PIRSR" id="PIRSR634015-3"/>
    </source>
</evidence>
<dbReference type="Pfam" id="PF01433">
    <property type="entry name" value="Peptidase_M1"/>
    <property type="match status" value="1"/>
</dbReference>
<dbReference type="FunCoup" id="F2UIG6">
    <property type="interactions" value="1358"/>
</dbReference>
<dbReference type="GO" id="GO:0008237">
    <property type="term" value="F:metallopeptidase activity"/>
    <property type="evidence" value="ECO:0007669"/>
    <property type="project" value="UniProtKB-KW"/>
</dbReference>
<dbReference type="OrthoDB" id="79562at2759"/>
<dbReference type="InterPro" id="IPR015211">
    <property type="entry name" value="Peptidase_M1_C"/>
</dbReference>
<dbReference type="InterPro" id="IPR014782">
    <property type="entry name" value="Peptidase_M1_dom"/>
</dbReference>
<dbReference type="FunFam" id="2.60.40.1730:FF:000004">
    <property type="entry name" value="Leukotriene A(4) hydrolase"/>
    <property type="match status" value="1"/>
</dbReference>
<keyword evidence="6" id="KW-0378">Hydrolase</keyword>
<keyword evidence="5 11" id="KW-0479">Metal-binding</keyword>
<dbReference type="InterPro" id="IPR038502">
    <property type="entry name" value="M1_LTA-4_hydro/amino_C_sf"/>
</dbReference>
<gene>
    <name evidence="13" type="ORF">PTSG_12699</name>
</gene>
<dbReference type="SUPFAM" id="SSF48371">
    <property type="entry name" value="ARM repeat"/>
    <property type="match status" value="1"/>
</dbReference>
<dbReference type="OMA" id="CTALQWM"/>
<evidence type="ECO:0000313" key="13">
    <source>
        <dbReference type="EMBL" id="EGD76915.1"/>
    </source>
</evidence>
<dbReference type="GO" id="GO:0043171">
    <property type="term" value="P:peptide catabolic process"/>
    <property type="evidence" value="ECO:0007669"/>
    <property type="project" value="TreeGrafter"/>
</dbReference>
<evidence type="ECO:0000313" key="14">
    <source>
        <dbReference type="Proteomes" id="UP000007799"/>
    </source>
</evidence>
<evidence type="ECO:0000256" key="2">
    <source>
        <dbReference type="ARBA" id="ARBA00010136"/>
    </source>
</evidence>
<dbReference type="SUPFAM" id="SSF63737">
    <property type="entry name" value="Leukotriene A4 hydrolase N-terminal domain"/>
    <property type="match status" value="1"/>
</dbReference>
<feature type="domain" description="Peptidase M1 leukotriene A4 hydrolase/aminopeptidase C-terminal" evidence="12">
    <location>
        <begin position="462"/>
        <end position="601"/>
    </location>
</feature>
<evidence type="ECO:0000256" key="5">
    <source>
        <dbReference type="ARBA" id="ARBA00022723"/>
    </source>
</evidence>
<evidence type="ECO:0000256" key="7">
    <source>
        <dbReference type="ARBA" id="ARBA00022833"/>
    </source>
</evidence>
<evidence type="ECO:0000256" key="3">
    <source>
        <dbReference type="ARBA" id="ARBA00022490"/>
    </source>
</evidence>
<reference evidence="13" key="1">
    <citation type="submission" date="2009-08" db="EMBL/GenBank/DDBJ databases">
        <title>Annotation of Salpingoeca rosetta.</title>
        <authorList>
            <consortium name="The Broad Institute Genome Sequencing Platform"/>
            <person name="Russ C."/>
            <person name="Cuomo C."/>
            <person name="Burger G."/>
            <person name="Gray M.W."/>
            <person name="Holland P.W.H."/>
            <person name="King N."/>
            <person name="Lang F.B.F."/>
            <person name="Roger A.J."/>
            <person name="Ruiz-Trillo I."/>
            <person name="Young S.K."/>
            <person name="Zeng Q."/>
            <person name="Gargeya S."/>
            <person name="Alvarado L."/>
            <person name="Berlin A."/>
            <person name="Chapman S.B."/>
            <person name="Chen Z."/>
            <person name="Freedman E."/>
            <person name="Gellesch M."/>
            <person name="Goldberg J."/>
            <person name="Griggs A."/>
            <person name="Gujja S."/>
            <person name="Heilman E."/>
            <person name="Heiman D."/>
            <person name="Howarth C."/>
            <person name="Mehta T."/>
            <person name="Neiman D."/>
            <person name="Pearson M."/>
            <person name="Roberts A."/>
            <person name="Saif S."/>
            <person name="Shea T."/>
            <person name="Shenoy N."/>
            <person name="Sisk P."/>
            <person name="Stolte C."/>
            <person name="Sykes S."/>
            <person name="White J."/>
            <person name="Yandava C."/>
            <person name="Haas B."/>
            <person name="Nusbaum C."/>
            <person name="Birren B."/>
        </authorList>
    </citation>
    <scope>NUCLEOTIDE SEQUENCE [LARGE SCALE GENOMIC DNA]</scope>
    <source>
        <strain evidence="13">ATCC 50818</strain>
    </source>
</reference>
<dbReference type="RefSeq" id="XP_004991286.1">
    <property type="nucleotide sequence ID" value="XM_004991229.1"/>
</dbReference>
<dbReference type="SUPFAM" id="SSF55486">
    <property type="entry name" value="Metalloproteases ('zincins'), catalytic domain"/>
    <property type="match status" value="1"/>
</dbReference>
<dbReference type="GO" id="GO:0006508">
    <property type="term" value="P:proteolysis"/>
    <property type="evidence" value="ECO:0007669"/>
    <property type="project" value="UniProtKB-KW"/>
</dbReference>
<dbReference type="Gene3D" id="1.10.390.10">
    <property type="entry name" value="Neutral Protease Domain 2"/>
    <property type="match status" value="1"/>
</dbReference>
<dbReference type="Pfam" id="PF17900">
    <property type="entry name" value="Peptidase_M1_N"/>
    <property type="match status" value="1"/>
</dbReference>
<dbReference type="AlphaFoldDB" id="F2UIG6"/>
<comment type="subcellular location">
    <subcellularLocation>
        <location evidence="1">Cytoplasm</location>
    </subcellularLocation>
</comment>
<feature type="binding site" evidence="10">
    <location>
        <begin position="265"/>
        <end position="270"/>
    </location>
    <ligand>
        <name>a peptide</name>
        <dbReference type="ChEBI" id="CHEBI:60466"/>
    </ligand>
</feature>
<dbReference type="Gene3D" id="1.25.40.320">
    <property type="entry name" value="Peptidase M1, leukotriene A4 hydrolase/aminopeptidase C-terminal domain"/>
    <property type="match status" value="1"/>
</dbReference>
<dbReference type="InterPro" id="IPR042097">
    <property type="entry name" value="Aminopeptidase_N-like_N_sf"/>
</dbReference>
<dbReference type="KEGG" id="sre:PTSG_12699"/>
<organism evidence="14">
    <name type="scientific">Salpingoeca rosetta (strain ATCC 50818 / BSB-021)</name>
    <dbReference type="NCBI Taxonomy" id="946362"/>
    <lineage>
        <taxon>Eukaryota</taxon>
        <taxon>Choanoflagellata</taxon>
        <taxon>Craspedida</taxon>
        <taxon>Salpingoecidae</taxon>
        <taxon>Salpingoeca</taxon>
    </lineage>
</organism>
<dbReference type="InterPro" id="IPR045357">
    <property type="entry name" value="Aminopeptidase_N-like_N"/>
</dbReference>
<dbReference type="GO" id="GO:0008270">
    <property type="term" value="F:zinc ion binding"/>
    <property type="evidence" value="ECO:0007669"/>
    <property type="project" value="InterPro"/>
</dbReference>
<dbReference type="InterPro" id="IPR001930">
    <property type="entry name" value="Peptidase_M1"/>
</dbReference>
<evidence type="ECO:0000256" key="1">
    <source>
        <dbReference type="ARBA" id="ARBA00004496"/>
    </source>
</evidence>
<comment type="cofactor">
    <cofactor evidence="11">
        <name>Zn(2+)</name>
        <dbReference type="ChEBI" id="CHEBI:29105"/>
    </cofactor>
    <text evidence="11">Binds 1 zinc ion per subunit.</text>
</comment>
<dbReference type="Gene3D" id="3.30.2010.30">
    <property type="match status" value="1"/>
</dbReference>
<dbReference type="GeneID" id="16071847"/>
<dbReference type="GO" id="GO:0004177">
    <property type="term" value="F:aminopeptidase activity"/>
    <property type="evidence" value="ECO:0007669"/>
    <property type="project" value="TreeGrafter"/>
</dbReference>
<dbReference type="InParanoid" id="F2UIG6"/>
<dbReference type="InterPro" id="IPR016024">
    <property type="entry name" value="ARM-type_fold"/>
</dbReference>
<feature type="binding site" evidence="11">
    <location>
        <position position="317"/>
    </location>
    <ligand>
        <name>Zn(2+)</name>
        <dbReference type="ChEBI" id="CHEBI:29105"/>
        <note>catalytic</note>
    </ligand>
</feature>
<keyword evidence="8" id="KW-0482">Metalloprotease</keyword>
<proteinExistence type="inferred from homology"/>
<feature type="active site" description="Proton donor" evidence="9">
    <location>
        <position position="383"/>
    </location>
</feature>
<dbReference type="SMART" id="SM01263">
    <property type="entry name" value="Leuk-A4-hydro_C"/>
    <property type="match status" value="1"/>
</dbReference>
<dbReference type="PANTHER" id="PTHR45726">
    <property type="entry name" value="LEUKOTRIENE A-4 HYDROLASE"/>
    <property type="match status" value="1"/>
</dbReference>
<evidence type="ECO:0000259" key="12">
    <source>
        <dbReference type="SMART" id="SM01263"/>
    </source>
</evidence>
<evidence type="ECO:0000256" key="9">
    <source>
        <dbReference type="PIRSR" id="PIRSR634015-1"/>
    </source>
</evidence>
<keyword evidence="3" id="KW-0963">Cytoplasm</keyword>
<dbReference type="EMBL" id="GL832975">
    <property type="protein sequence ID" value="EGD76915.1"/>
    <property type="molecule type" value="Genomic_DNA"/>
</dbReference>
<dbReference type="PANTHER" id="PTHR45726:SF3">
    <property type="entry name" value="LEUKOTRIENE A-4 HYDROLASE"/>
    <property type="match status" value="1"/>
</dbReference>
<dbReference type="GO" id="GO:0005829">
    <property type="term" value="C:cytosol"/>
    <property type="evidence" value="ECO:0007669"/>
    <property type="project" value="TreeGrafter"/>
</dbReference>
<evidence type="ECO:0000256" key="10">
    <source>
        <dbReference type="PIRSR" id="PIRSR634015-2"/>
    </source>
</evidence>
<dbReference type="eggNOG" id="KOG1047">
    <property type="taxonomic scope" value="Eukaryota"/>
</dbReference>
<keyword evidence="4" id="KW-0645">Protease</keyword>
<evidence type="ECO:0000256" key="8">
    <source>
        <dbReference type="ARBA" id="ARBA00023049"/>
    </source>
</evidence>
<keyword evidence="7 11" id="KW-0862">Zinc</keyword>
<dbReference type="Proteomes" id="UP000007799">
    <property type="component" value="Unassembled WGS sequence"/>
</dbReference>
<name>F2UIG6_SALR5</name>
<dbReference type="FunFam" id="3.30.2010.30:FF:000001">
    <property type="entry name" value="Leukotriene A(4) hydrolase"/>
    <property type="match status" value="1"/>
</dbReference>
<dbReference type="Gene3D" id="2.60.40.1730">
    <property type="entry name" value="tricorn interacting facor f3 domain"/>
    <property type="match status" value="1"/>
</dbReference>
<sequence length="603" mass="67895">MAGEKVDPCSSARADAACTHFSLDLTIDFAAKTISGSTTLTVEIRGDDVRELHLDGKDLSIDATTLADSGERLDLVEKATPLGMDYTIHLPAGLEKGSSVKVKLVYSTSPLASGVQWLRPEQTAVKEHPFMFTQCQAIHARSLMPCQDTPAFKCTYDATMRTPKGLRALMSAKLVDENLNAGDNISLFKFEQKTAIPTYLLAIVAGSLFSRDLSERCRVWGEQGTVDKAAYEFEEVEKMLGAAEELLGPYVWERYDMVVLPPSFPYGGMENPMLTFLTPTLLAGDRSLVNVVVHEIVHSWTGNLVTSSTWEHFWLNEGFTVFCERKILGRLEGRLERHLAAYEGLNALRDSVEHFGEDSPYTALCPKFDGSLDPDDVFSSVPYEKGSNFLFYLESIVGEEAMNDFLKKYVIRFSHKSITTDDFQKFFTEFFADKAEALKQVQWEEWYNRPGMPIVKNKFDDTLVTKATNAADEFIAKTDFEGFTFDYGFSTMQEIVFYDHLLQKQSVPAAPIKFLMKSRFPNTSNAELRFRILSLCMKANLTEFNKQVIDFLTSQGRMKFVRPLFRLFAKVPGNAYKATEVFKAHRSQYHNIAAAMLAKDLGL</sequence>
<accession>F2UIG6</accession>
<feature type="binding site" evidence="11">
    <location>
        <position position="294"/>
    </location>
    <ligand>
        <name>Zn(2+)</name>
        <dbReference type="ChEBI" id="CHEBI:29105"/>
        <note>catalytic</note>
    </ligand>
</feature>
<dbReference type="MEROPS" id="M01.004"/>
<dbReference type="InterPro" id="IPR034015">
    <property type="entry name" value="M1_LTA4H"/>
</dbReference>
<comment type="similarity">
    <text evidence="2">Belongs to the peptidase M1 family.</text>
</comment>
<feature type="binding site" evidence="10">
    <location>
        <begin position="134"/>
        <end position="136"/>
    </location>
    <ligand>
        <name>a peptide</name>
        <dbReference type="ChEBI" id="CHEBI:60466"/>
    </ligand>
</feature>
<evidence type="ECO:0000256" key="6">
    <source>
        <dbReference type="ARBA" id="ARBA00022801"/>
    </source>
</evidence>
<dbReference type="GO" id="GO:0004301">
    <property type="term" value="F:epoxide hydrolase activity"/>
    <property type="evidence" value="ECO:0007669"/>
    <property type="project" value="TreeGrafter"/>
</dbReference>
<keyword evidence="14" id="KW-1185">Reference proteome</keyword>
<dbReference type="InterPro" id="IPR049980">
    <property type="entry name" value="LTA4H_cat"/>
</dbReference>
<protein>
    <recommendedName>
        <fullName evidence="12">Peptidase M1 leukotriene A4 hydrolase/aminopeptidase C-terminal domain-containing protein</fullName>
    </recommendedName>
</protein>
<feature type="active site" description="Proton acceptor" evidence="9">
    <location>
        <position position="295"/>
    </location>
</feature>
<feature type="binding site" evidence="11">
    <location>
        <position position="298"/>
    </location>
    <ligand>
        <name>Zn(2+)</name>
        <dbReference type="ChEBI" id="CHEBI:29105"/>
        <note>catalytic</note>
    </ligand>
</feature>